<accession>A0AAP0RL89</accession>
<evidence type="ECO:0000256" key="1">
    <source>
        <dbReference type="SAM" id="MobiDB-lite"/>
    </source>
</evidence>
<gene>
    <name evidence="2" type="ORF">L1049_013954</name>
</gene>
<evidence type="ECO:0000313" key="2">
    <source>
        <dbReference type="EMBL" id="KAK9280266.1"/>
    </source>
</evidence>
<organism evidence="2 3">
    <name type="scientific">Liquidambar formosana</name>
    <name type="common">Formosan gum</name>
    <dbReference type="NCBI Taxonomy" id="63359"/>
    <lineage>
        <taxon>Eukaryota</taxon>
        <taxon>Viridiplantae</taxon>
        <taxon>Streptophyta</taxon>
        <taxon>Embryophyta</taxon>
        <taxon>Tracheophyta</taxon>
        <taxon>Spermatophyta</taxon>
        <taxon>Magnoliopsida</taxon>
        <taxon>eudicotyledons</taxon>
        <taxon>Gunneridae</taxon>
        <taxon>Pentapetalae</taxon>
        <taxon>Saxifragales</taxon>
        <taxon>Altingiaceae</taxon>
        <taxon>Liquidambar</taxon>
    </lineage>
</organism>
<reference evidence="2 3" key="1">
    <citation type="journal article" date="2024" name="Plant J.">
        <title>Genome sequences and population genomics reveal climatic adaptation and genomic divergence between two closely related sweetgum species.</title>
        <authorList>
            <person name="Xu W.Q."/>
            <person name="Ren C.Q."/>
            <person name="Zhang X.Y."/>
            <person name="Comes H.P."/>
            <person name="Liu X.H."/>
            <person name="Li Y.G."/>
            <person name="Kettle C.J."/>
            <person name="Jalonen R."/>
            <person name="Gaisberger H."/>
            <person name="Ma Y.Z."/>
            <person name="Qiu Y.X."/>
        </authorList>
    </citation>
    <scope>NUCLEOTIDE SEQUENCE [LARGE SCALE GENOMIC DNA]</scope>
    <source>
        <strain evidence="2">Hangzhou</strain>
    </source>
</reference>
<dbReference type="EMBL" id="JBBPBK010000008">
    <property type="protein sequence ID" value="KAK9280266.1"/>
    <property type="molecule type" value="Genomic_DNA"/>
</dbReference>
<feature type="region of interest" description="Disordered" evidence="1">
    <location>
        <begin position="36"/>
        <end position="86"/>
    </location>
</feature>
<sequence length="86" mass="9563">MAISEAQKWLRTLPLFETRKVATGEGEKELAIVEPMGPNGLSWGRKIGSTESRSNRDGSVTRILDDSKKKTTTFQTKLNPPVSRMT</sequence>
<dbReference type="Proteomes" id="UP001415857">
    <property type="component" value="Unassembled WGS sequence"/>
</dbReference>
<dbReference type="AlphaFoldDB" id="A0AAP0RL89"/>
<protein>
    <submittedName>
        <fullName evidence="2">Uncharacterized protein</fullName>
    </submittedName>
</protein>
<evidence type="ECO:0000313" key="3">
    <source>
        <dbReference type="Proteomes" id="UP001415857"/>
    </source>
</evidence>
<keyword evidence="3" id="KW-1185">Reference proteome</keyword>
<comment type="caution">
    <text evidence="2">The sequence shown here is derived from an EMBL/GenBank/DDBJ whole genome shotgun (WGS) entry which is preliminary data.</text>
</comment>
<name>A0AAP0RL89_LIQFO</name>
<proteinExistence type="predicted"/>